<dbReference type="EMBL" id="JADYXP020000016">
    <property type="protein sequence ID" value="KAL0108204.1"/>
    <property type="molecule type" value="Genomic_DNA"/>
</dbReference>
<name>A0AAW2EWS1_9HYME</name>
<organism evidence="2 3">
    <name type="scientific">Cardiocondyla obscurior</name>
    <dbReference type="NCBI Taxonomy" id="286306"/>
    <lineage>
        <taxon>Eukaryota</taxon>
        <taxon>Metazoa</taxon>
        <taxon>Ecdysozoa</taxon>
        <taxon>Arthropoda</taxon>
        <taxon>Hexapoda</taxon>
        <taxon>Insecta</taxon>
        <taxon>Pterygota</taxon>
        <taxon>Neoptera</taxon>
        <taxon>Endopterygota</taxon>
        <taxon>Hymenoptera</taxon>
        <taxon>Apocrita</taxon>
        <taxon>Aculeata</taxon>
        <taxon>Formicoidea</taxon>
        <taxon>Formicidae</taxon>
        <taxon>Myrmicinae</taxon>
        <taxon>Cardiocondyla</taxon>
    </lineage>
</organism>
<evidence type="ECO:0000256" key="1">
    <source>
        <dbReference type="SAM" id="MobiDB-lite"/>
    </source>
</evidence>
<reference evidence="2 3" key="1">
    <citation type="submission" date="2023-03" db="EMBL/GenBank/DDBJ databases">
        <title>High recombination rates correlate with genetic variation in Cardiocondyla obscurior ants.</title>
        <authorList>
            <person name="Errbii M."/>
        </authorList>
    </citation>
    <scope>NUCLEOTIDE SEQUENCE [LARGE SCALE GENOMIC DNA]</scope>
    <source>
        <strain evidence="2">Alpha-2009</strain>
        <tissue evidence="2">Whole body</tissue>
    </source>
</reference>
<proteinExistence type="predicted"/>
<protein>
    <submittedName>
        <fullName evidence="2">Uncharacterized protein</fullName>
    </submittedName>
</protein>
<comment type="caution">
    <text evidence="2">The sequence shown here is derived from an EMBL/GenBank/DDBJ whole genome shotgun (WGS) entry which is preliminary data.</text>
</comment>
<dbReference type="Proteomes" id="UP001430953">
    <property type="component" value="Unassembled WGS sequence"/>
</dbReference>
<sequence>MNSCGLPFPSPPPNKSFIRYTNRVYAILQKPRPSLGQEVTGARSWFELIRTSERFLSEKSKERKGRETGEETKKESKIEKDAELCNSKYSQIVCRMKMRRDLTSAIFSLSLSLFHSHTLNAYLHTELNLNQTG</sequence>
<gene>
    <name evidence="2" type="ORF">PUN28_015042</name>
</gene>
<dbReference type="AlphaFoldDB" id="A0AAW2EWS1"/>
<accession>A0AAW2EWS1</accession>
<feature type="region of interest" description="Disordered" evidence="1">
    <location>
        <begin position="57"/>
        <end position="78"/>
    </location>
</feature>
<evidence type="ECO:0000313" key="2">
    <source>
        <dbReference type="EMBL" id="KAL0108204.1"/>
    </source>
</evidence>
<keyword evidence="3" id="KW-1185">Reference proteome</keyword>
<evidence type="ECO:0000313" key="3">
    <source>
        <dbReference type="Proteomes" id="UP001430953"/>
    </source>
</evidence>